<gene>
    <name evidence="13" type="ORF">GQ43DRAFT_470778</name>
</gene>
<dbReference type="InterPro" id="IPR049900">
    <property type="entry name" value="PKS_mFAS_DH"/>
</dbReference>
<keyword evidence="1" id="KW-0596">Phosphopantetheine</keyword>
<dbReference type="PROSITE" id="PS50075">
    <property type="entry name" value="CARRIER"/>
    <property type="match status" value="1"/>
</dbReference>
<dbReference type="Gene3D" id="3.10.129.110">
    <property type="entry name" value="Polyketide synthase dehydratase"/>
    <property type="match status" value="1"/>
</dbReference>
<keyword evidence="6" id="KW-0511">Multifunctional enzyme</keyword>
<dbReference type="InterPro" id="IPR042104">
    <property type="entry name" value="PKS_dehydratase_sf"/>
</dbReference>
<dbReference type="InterPro" id="IPR020806">
    <property type="entry name" value="PKS_PP-bd"/>
</dbReference>
<feature type="region of interest" description="N-terminal hotdog fold" evidence="8">
    <location>
        <begin position="1002"/>
        <end position="1128"/>
    </location>
</feature>
<reference evidence="13" key="1">
    <citation type="journal article" date="2020" name="Stud. Mycol.">
        <title>101 Dothideomycetes genomes: a test case for predicting lifestyles and emergence of pathogens.</title>
        <authorList>
            <person name="Haridas S."/>
            <person name="Albert R."/>
            <person name="Binder M."/>
            <person name="Bloem J."/>
            <person name="Labutti K."/>
            <person name="Salamov A."/>
            <person name="Andreopoulos B."/>
            <person name="Baker S."/>
            <person name="Barry K."/>
            <person name="Bills G."/>
            <person name="Bluhm B."/>
            <person name="Cannon C."/>
            <person name="Castanera R."/>
            <person name="Culley D."/>
            <person name="Daum C."/>
            <person name="Ezra D."/>
            <person name="Gonzalez J."/>
            <person name="Henrissat B."/>
            <person name="Kuo A."/>
            <person name="Liang C."/>
            <person name="Lipzen A."/>
            <person name="Lutzoni F."/>
            <person name="Magnuson J."/>
            <person name="Mondo S."/>
            <person name="Nolan M."/>
            <person name="Ohm R."/>
            <person name="Pangilinan J."/>
            <person name="Park H.-J."/>
            <person name="Ramirez L."/>
            <person name="Alfaro M."/>
            <person name="Sun H."/>
            <person name="Tritt A."/>
            <person name="Yoshinaga Y."/>
            <person name="Zwiers L.-H."/>
            <person name="Turgeon B."/>
            <person name="Goodwin S."/>
            <person name="Spatafora J."/>
            <person name="Crous P."/>
            <person name="Grigoriev I."/>
        </authorList>
    </citation>
    <scope>NUCLEOTIDE SEQUENCE</scope>
    <source>
        <strain evidence="13">ATCC 74209</strain>
    </source>
</reference>
<dbReference type="InterPro" id="IPR056501">
    <property type="entry name" value="NAD-bd_HRPKS_sdrA"/>
</dbReference>
<protein>
    <recommendedName>
        <fullName evidence="15">Polyketide synthase</fullName>
    </recommendedName>
</protein>
<dbReference type="InterPro" id="IPR036291">
    <property type="entry name" value="NAD(P)-bd_dom_sf"/>
</dbReference>
<dbReference type="InterPro" id="IPR020843">
    <property type="entry name" value="ER"/>
</dbReference>
<dbReference type="Pfam" id="PF23297">
    <property type="entry name" value="ACP_SdgA_C"/>
    <property type="match status" value="1"/>
</dbReference>
<feature type="domain" description="PKS/mFAS DH" evidence="12">
    <location>
        <begin position="1002"/>
        <end position="1304"/>
    </location>
</feature>
<dbReference type="EMBL" id="ML993932">
    <property type="protein sequence ID" value="KAF2202553.1"/>
    <property type="molecule type" value="Genomic_DNA"/>
</dbReference>
<accession>A0A9P4MWV1</accession>
<dbReference type="Proteomes" id="UP000799536">
    <property type="component" value="Unassembled WGS sequence"/>
</dbReference>
<dbReference type="SUPFAM" id="SSF47336">
    <property type="entry name" value="ACP-like"/>
    <property type="match status" value="1"/>
</dbReference>
<evidence type="ECO:0000256" key="2">
    <source>
        <dbReference type="ARBA" id="ARBA00022553"/>
    </source>
</evidence>
<dbReference type="Pfam" id="PF21089">
    <property type="entry name" value="PKS_DH_N"/>
    <property type="match status" value="1"/>
</dbReference>
<dbReference type="Pfam" id="PF02801">
    <property type="entry name" value="Ketoacyl-synt_C"/>
    <property type="match status" value="1"/>
</dbReference>
<dbReference type="Pfam" id="PF16197">
    <property type="entry name" value="KAsynt_C_assoc"/>
    <property type="match status" value="1"/>
</dbReference>
<dbReference type="Pfam" id="PF23114">
    <property type="entry name" value="NAD-bd_HRPKS_sdrA"/>
    <property type="match status" value="1"/>
</dbReference>
<evidence type="ECO:0000256" key="9">
    <source>
        <dbReference type="SAM" id="MobiDB-lite"/>
    </source>
</evidence>
<evidence type="ECO:0000256" key="7">
    <source>
        <dbReference type="ARBA" id="ARBA00023315"/>
    </source>
</evidence>
<dbReference type="InterPro" id="IPR020807">
    <property type="entry name" value="PKS_DH"/>
</dbReference>
<dbReference type="Gene3D" id="3.40.366.10">
    <property type="entry name" value="Malonyl-Coenzyme A Acyl Carrier Protein, domain 2"/>
    <property type="match status" value="1"/>
</dbReference>
<dbReference type="Pfam" id="PF08242">
    <property type="entry name" value="Methyltransf_12"/>
    <property type="match status" value="1"/>
</dbReference>
<dbReference type="GO" id="GO:0031177">
    <property type="term" value="F:phosphopantetheine binding"/>
    <property type="evidence" value="ECO:0007669"/>
    <property type="project" value="InterPro"/>
</dbReference>
<dbReference type="InterPro" id="IPR013968">
    <property type="entry name" value="PKS_KR"/>
</dbReference>
<evidence type="ECO:0000259" key="12">
    <source>
        <dbReference type="PROSITE" id="PS52019"/>
    </source>
</evidence>
<dbReference type="CDD" id="cd05195">
    <property type="entry name" value="enoyl_red"/>
    <property type="match status" value="1"/>
</dbReference>
<dbReference type="CDD" id="cd00833">
    <property type="entry name" value="PKS"/>
    <property type="match status" value="1"/>
</dbReference>
<organism evidence="13 14">
    <name type="scientific">Delitschia confertaspora ATCC 74209</name>
    <dbReference type="NCBI Taxonomy" id="1513339"/>
    <lineage>
        <taxon>Eukaryota</taxon>
        <taxon>Fungi</taxon>
        <taxon>Dikarya</taxon>
        <taxon>Ascomycota</taxon>
        <taxon>Pezizomycotina</taxon>
        <taxon>Dothideomycetes</taxon>
        <taxon>Pleosporomycetidae</taxon>
        <taxon>Pleosporales</taxon>
        <taxon>Delitschiaceae</taxon>
        <taxon>Delitschia</taxon>
    </lineage>
</organism>
<dbReference type="InterPro" id="IPR029063">
    <property type="entry name" value="SAM-dependent_MTases_sf"/>
</dbReference>
<feature type="region of interest" description="C-terminal hotdog fold" evidence="8">
    <location>
        <begin position="1149"/>
        <end position="1304"/>
    </location>
</feature>
<dbReference type="SUPFAM" id="SSF53335">
    <property type="entry name" value="S-adenosyl-L-methionine-dependent methyltransferases"/>
    <property type="match status" value="1"/>
</dbReference>
<dbReference type="InterPro" id="IPR050091">
    <property type="entry name" value="PKS_NRPS_Biosynth_Enz"/>
</dbReference>
<dbReference type="Gene3D" id="3.40.50.720">
    <property type="entry name" value="NAD(P)-binding Rossmann-like Domain"/>
    <property type="match status" value="1"/>
</dbReference>
<dbReference type="GO" id="GO:0004312">
    <property type="term" value="F:fatty acid synthase activity"/>
    <property type="evidence" value="ECO:0007669"/>
    <property type="project" value="TreeGrafter"/>
</dbReference>
<evidence type="ECO:0000256" key="8">
    <source>
        <dbReference type="PROSITE-ProRule" id="PRU01363"/>
    </source>
</evidence>
<evidence type="ECO:0000259" key="10">
    <source>
        <dbReference type="PROSITE" id="PS50075"/>
    </source>
</evidence>
<dbReference type="InterPro" id="IPR036736">
    <property type="entry name" value="ACP-like_sf"/>
</dbReference>
<dbReference type="InterPro" id="IPR011032">
    <property type="entry name" value="GroES-like_sf"/>
</dbReference>
<feature type="compositionally biased region" description="Low complexity" evidence="9">
    <location>
        <begin position="475"/>
        <end position="514"/>
    </location>
</feature>
<dbReference type="PANTHER" id="PTHR43775:SF29">
    <property type="entry name" value="ASPERFURANONE POLYKETIDE SYNTHASE AFOG-RELATED"/>
    <property type="match status" value="1"/>
</dbReference>
<evidence type="ECO:0000256" key="4">
    <source>
        <dbReference type="ARBA" id="ARBA00022857"/>
    </source>
</evidence>
<dbReference type="InterPro" id="IPR016039">
    <property type="entry name" value="Thiolase-like"/>
</dbReference>
<proteinExistence type="predicted"/>
<dbReference type="PANTHER" id="PTHR43775">
    <property type="entry name" value="FATTY ACID SYNTHASE"/>
    <property type="match status" value="1"/>
</dbReference>
<evidence type="ECO:0000256" key="5">
    <source>
        <dbReference type="ARBA" id="ARBA00023002"/>
    </source>
</evidence>
<evidence type="ECO:0000256" key="1">
    <source>
        <dbReference type="ARBA" id="ARBA00022450"/>
    </source>
</evidence>
<dbReference type="CDD" id="cd02440">
    <property type="entry name" value="AdoMet_MTases"/>
    <property type="match status" value="1"/>
</dbReference>
<dbReference type="GO" id="GO:0016491">
    <property type="term" value="F:oxidoreductase activity"/>
    <property type="evidence" value="ECO:0007669"/>
    <property type="project" value="UniProtKB-KW"/>
</dbReference>
<dbReference type="SUPFAM" id="SSF55048">
    <property type="entry name" value="Probable ACP-binding domain of malonyl-CoA ACP transacylase"/>
    <property type="match status" value="1"/>
</dbReference>
<dbReference type="Pfam" id="PF00698">
    <property type="entry name" value="Acyl_transf_1"/>
    <property type="match status" value="1"/>
</dbReference>
<dbReference type="InterPro" id="IPR016035">
    <property type="entry name" value="Acyl_Trfase/lysoPLipase"/>
</dbReference>
<dbReference type="InterPro" id="IPR020841">
    <property type="entry name" value="PKS_Beta-ketoAc_synthase_dom"/>
</dbReference>
<dbReference type="Pfam" id="PF08659">
    <property type="entry name" value="KR"/>
    <property type="match status" value="1"/>
</dbReference>
<evidence type="ECO:0000256" key="6">
    <source>
        <dbReference type="ARBA" id="ARBA00023268"/>
    </source>
</evidence>
<dbReference type="SMART" id="SM00829">
    <property type="entry name" value="PKS_ER"/>
    <property type="match status" value="1"/>
</dbReference>
<dbReference type="InterPro" id="IPR013217">
    <property type="entry name" value="Methyltransf_12"/>
</dbReference>
<dbReference type="Gene3D" id="3.40.47.10">
    <property type="match status" value="1"/>
</dbReference>
<dbReference type="Pfam" id="PF00109">
    <property type="entry name" value="ketoacyl-synt"/>
    <property type="match status" value="1"/>
</dbReference>
<dbReference type="InterPro" id="IPR032821">
    <property type="entry name" value="PKS_assoc"/>
</dbReference>
<dbReference type="InterPro" id="IPR014030">
    <property type="entry name" value="Ketoacyl_synth_N"/>
</dbReference>
<dbReference type="OrthoDB" id="329835at2759"/>
<dbReference type="InterPro" id="IPR014031">
    <property type="entry name" value="Ketoacyl_synth_C"/>
</dbReference>
<dbReference type="InterPro" id="IPR014043">
    <property type="entry name" value="Acyl_transferase_dom"/>
</dbReference>
<dbReference type="SUPFAM" id="SSF50129">
    <property type="entry name" value="GroES-like"/>
    <property type="match status" value="1"/>
</dbReference>
<feature type="domain" description="Ketosynthase family 3 (KS3)" evidence="11">
    <location>
        <begin position="11"/>
        <end position="434"/>
    </location>
</feature>
<dbReference type="PROSITE" id="PS52019">
    <property type="entry name" value="PKS_MFAS_DH"/>
    <property type="match status" value="1"/>
</dbReference>
<dbReference type="SUPFAM" id="SSF51735">
    <property type="entry name" value="NAD(P)-binding Rossmann-fold domains"/>
    <property type="match status" value="2"/>
</dbReference>
<dbReference type="Gene3D" id="3.90.180.10">
    <property type="entry name" value="Medium-chain alcohol dehydrogenases, catalytic domain"/>
    <property type="match status" value="1"/>
</dbReference>
<dbReference type="SMART" id="SM00823">
    <property type="entry name" value="PKS_PP"/>
    <property type="match status" value="1"/>
</dbReference>
<dbReference type="Pfam" id="PF14765">
    <property type="entry name" value="PS-DH"/>
    <property type="match status" value="1"/>
</dbReference>
<name>A0A9P4MWV1_9PLEO</name>
<keyword evidence="3" id="KW-0808">Transferase</keyword>
<dbReference type="GO" id="GO:0006633">
    <property type="term" value="P:fatty acid biosynthetic process"/>
    <property type="evidence" value="ECO:0007669"/>
    <property type="project" value="TreeGrafter"/>
</dbReference>
<dbReference type="InterPro" id="IPR049551">
    <property type="entry name" value="PKS_DH_C"/>
</dbReference>
<keyword evidence="4" id="KW-0521">NADP</keyword>
<comment type="caution">
    <text evidence="8">Lacks conserved residue(s) required for the propagation of feature annotation.</text>
</comment>
<sequence length="2598" mass="287087">MAHATRDRGWQEPIAIVGFAARLPGARSATEFWDLLKDGRSAQSKVPAERFNIDAFYHPDTDRADSSNFCHGHFLSGDIGCFDAPFFSIQPNEAISMDPQQRLVLETSYHALESAGMPMESVAGSRMAVYIGTSSRDYESILTRDPEAPSKYIGTGIGTSLIANRVSWFFDLKGPSLAIDTGCSGSLVGLHTACQAIQHGDTDTALVGGVSLILSPDASLVHLSNMGFFSPDGYCFSFDERANGYSKGEGVAVIVLKRLSDAICDGNTIRAIIRSTSCNQDGHTPGLTVPSLNAQIENIQTAYRIARLDPASTAFFEAHGTGTQVGDTVEAEAIYRTFQRPQNNPLYVGALKSNIGHLEAASGIAGLVKSTLALEKGIIPPNLNFRNANPKIDMKTWGLAFPTQPMPWPKDGQRRISLNSFGYGGTNAHVVLDDAASYLKIHQLEGHHNTLVKRPDLQQEPDGSTSDLLCNLEPTSSSRSKTSSSSPSSSTFNSRLGFVSSTSSNPSDTNTFDTGADCNIDVPAREARLLVFSAADETSLKMMIEQHQTYFASLTKKEIGCSDEYLDNLSYTLATKRSRLPWKAFAVIHNMWPLRQLLESKMSAPIRSSRPSELMMVFSGQGAQYAEMGQELLCYTTYRSSIRKADRILLSLGTELSKSKNETRINEPLYSQPSCTALQLALFDLLSSWDITPSAVVGHSSGEIAAAYAMGSLSFEGAVRVSYFRGVVASKLESDSSFKGAMSSIALSREAVTPILEMLNSETGSTRIQIGCVNSNKNVTVTGETRAIESINQQMKSEGTFARSLAVTVPYHSVFMQAVAKEYRELLHGFECGNNAKPSVSARMFSSVTGREVFPDELSKPQYWVQNMVSTVLFLEAMSEMLSTFMGSYKGQPHQIVEVGPHSVLQRPIKDIFTHLKAEKHFGYESVLIGGEPATDTIINTSGRLYCKNAPIDVSKVRYHPTKRSSCRQLLDLPLYPFNHSTSHWYESRMSRMYRFKKYPRHDFLGNQVLDWNRMNPRWRNIVRLSEHPWLQDYVVSGRIAYPPSGLLVMALETLRQLRDYEDDDIGSFELMGVSFAKALIIPDTGEVEIQISLRPKDRTYTFSIYSFEDDGTSLICEGTVLTHVGDVVSGSERVSQLQIFEDRAKSCNERVDALVYYTRLSEMGYSYGPEFKKYSFVKFTDAGLATSPVQIRRSREDFPDTVSNSYIIHPVDLEVICQLSFAAASSGSTVKKPYLSTKKFGRLLISNTPQSFSGDRVVRVQAEMLSHGNFDATFSVIALNDIGMPVLRLENLNQSAETSFATVEEDSLAQRLVYQIAWKPDPALASDRQIRQIMEESVASSKTVAFEEEDLQELIAYHYVGLALESLSHGEVERMPLHLKKYMAWAKHIFNEEKYKRLLGLFPDFANPLTREEFEKVQGKYSSAVEFHVETGKMLLPILRGEVDALDLLFKSGLVERYYANDMFATNYQKLAAYIDLLALKNPQLAILEVGAGTGGATKPIMKVLSSDNPETRIWRFKEYMYTDVSPVFFERAKDMFRSHVCLMKFEVLDIEKDVLSQGFGAKYDVVICSGVLHISAEMEAVLRNVRQLLKPGGKLVQFEPSNPETCRAGFTFGLLKDWWVSKEVHRHYSPLISDEQWDKTLIASGFSGADVCIPSFPEKEHQTHSIFISTRTEPKDKPMNEDDVSLPLTLVVNEHNQTQLEVARALELCIGHRFTSCATSTFSQLCTNGTSESAWYIFLAELEEPFLRHIKDTDWKVLKCIMDTAKHIIWVTRGGGQRPSNPDMSIVTGFGRSMITEKLGLDFMELALEANSTVSHISERVQQVINQRHTPSSEIREPEYSEENGFLNISRLVPADSINKKLHSQLVLHKPVEGRLSSKANSQRRLSLAIAKPGDFESVYFGDPPNSGRPLGDNEVVVRVVSATLSTTDVDIALARRSGTEFGFECAGVITQIGPTSEFQLHDRVCACLPGGALATSIQLTTSAVAKIPNSMSFELAATLPVSLVTVYHSIINIANLNKGERVLIAIKEWSMREVAIQIAMELGAIVLVAAMDEDDKLEMVQVHGLSVERVIVLSPSISWSLSQKSRARVDVVLFSTPNGEHKAQLFGCLAPFGRFIDIDGSGLPFPPANITYSAIDIVQLMASIKGRGLLSHSTRSIPRILNKPRSGMPLQSFKASELSEAFTYVRDHGAKAIINFYPSDVIKVVPTRTLSYAFDPNVTYVIAGGNGGLGRAIAVWLADCGAKNILILGRSGATGEAAQLLLKNLRAKGINIHAPPCDLSNADTVQRVLKEINQVMPPVKGVIQATMVLREGILINLTASDWHTTLAPKVQGTWNLHTYLPRDLDFFVCLSSMAGITGCRSQAPYNAACTYQDALVRYRHSLGERAMSFDLGVIIGSGFAAATDKTEMLKREGYLGMPKKQFLAILDYCCNPNTRISSPQQTQLVSGLDYMKRYKAGSKEGEIYWARNANMAVLRQMNAATNSSTDNSQDETHPGELLAMAKSQSQAIEVALHALIGKLSKLFSIPTKNIDPGMPIYSIGIDSLVALEIRYWLMKELKADLAVADVLKDQALIDLARCAVERSGRMEGKLDQRST</sequence>
<feature type="region of interest" description="Disordered" evidence="9">
    <location>
        <begin position="451"/>
        <end position="514"/>
    </location>
</feature>
<keyword evidence="2" id="KW-0597">Phosphoprotein</keyword>
<dbReference type="Gene3D" id="3.40.50.150">
    <property type="entry name" value="Vaccinia Virus protein VP39"/>
    <property type="match status" value="1"/>
</dbReference>
<dbReference type="PROSITE" id="PS52004">
    <property type="entry name" value="KS3_2"/>
    <property type="match status" value="1"/>
</dbReference>
<dbReference type="InterPro" id="IPR057326">
    <property type="entry name" value="KR_dom"/>
</dbReference>
<evidence type="ECO:0000313" key="14">
    <source>
        <dbReference type="Proteomes" id="UP000799536"/>
    </source>
</evidence>
<dbReference type="SUPFAM" id="SSF52151">
    <property type="entry name" value="FabD/lysophospholipase-like"/>
    <property type="match status" value="1"/>
</dbReference>
<feature type="domain" description="Carrier" evidence="10">
    <location>
        <begin position="2509"/>
        <end position="2586"/>
    </location>
</feature>
<dbReference type="SMART" id="SM00826">
    <property type="entry name" value="PKS_DH"/>
    <property type="match status" value="1"/>
</dbReference>
<keyword evidence="5" id="KW-0560">Oxidoreductase</keyword>
<evidence type="ECO:0008006" key="15">
    <source>
        <dbReference type="Google" id="ProtNLM"/>
    </source>
</evidence>
<dbReference type="InterPro" id="IPR016036">
    <property type="entry name" value="Malonyl_transacylase_ACP-bd"/>
</dbReference>
<dbReference type="GO" id="GO:0044550">
    <property type="term" value="P:secondary metabolite biosynthetic process"/>
    <property type="evidence" value="ECO:0007669"/>
    <property type="project" value="TreeGrafter"/>
</dbReference>
<dbReference type="SMART" id="SM00825">
    <property type="entry name" value="PKS_KS"/>
    <property type="match status" value="1"/>
</dbReference>
<dbReference type="InterPro" id="IPR009081">
    <property type="entry name" value="PP-bd_ACP"/>
</dbReference>
<evidence type="ECO:0000259" key="11">
    <source>
        <dbReference type="PROSITE" id="PS52004"/>
    </source>
</evidence>
<keyword evidence="7" id="KW-0012">Acyltransferase</keyword>
<dbReference type="InterPro" id="IPR049552">
    <property type="entry name" value="PKS_DH_N"/>
</dbReference>
<dbReference type="InterPro" id="IPR001227">
    <property type="entry name" value="Ac_transferase_dom_sf"/>
</dbReference>
<evidence type="ECO:0000256" key="3">
    <source>
        <dbReference type="ARBA" id="ARBA00022679"/>
    </source>
</evidence>
<dbReference type="SMART" id="SM00822">
    <property type="entry name" value="PKS_KR"/>
    <property type="match status" value="1"/>
</dbReference>
<keyword evidence="14" id="KW-1185">Reference proteome</keyword>
<dbReference type="SUPFAM" id="SSF53901">
    <property type="entry name" value="Thiolase-like"/>
    <property type="match status" value="1"/>
</dbReference>
<dbReference type="SMART" id="SM00827">
    <property type="entry name" value="PKS_AT"/>
    <property type="match status" value="1"/>
</dbReference>
<evidence type="ECO:0000313" key="13">
    <source>
        <dbReference type="EMBL" id="KAF2202553.1"/>
    </source>
</evidence>
<comment type="caution">
    <text evidence="13">The sequence shown here is derived from an EMBL/GenBank/DDBJ whole genome shotgun (WGS) entry which is preliminary data.</text>
</comment>